<evidence type="ECO:0000313" key="1">
    <source>
        <dbReference type="EMBL" id="CAJ0932590.1"/>
    </source>
</evidence>
<dbReference type="Gene3D" id="1.20.58.1520">
    <property type="match status" value="1"/>
</dbReference>
<dbReference type="InterPro" id="IPR037383">
    <property type="entry name" value="CCDC87"/>
</dbReference>
<dbReference type="EMBL" id="CAUEEQ010008674">
    <property type="protein sequence ID" value="CAJ0932590.1"/>
    <property type="molecule type" value="Genomic_DNA"/>
</dbReference>
<gene>
    <name evidence="1" type="ORF">RIMI_LOCUS5160520</name>
</gene>
<proteinExistence type="predicted"/>
<name>A0ABN9L7F8_9NEOB</name>
<organism evidence="1 2">
    <name type="scientific">Ranitomeya imitator</name>
    <name type="common">mimic poison frog</name>
    <dbReference type="NCBI Taxonomy" id="111125"/>
    <lineage>
        <taxon>Eukaryota</taxon>
        <taxon>Metazoa</taxon>
        <taxon>Chordata</taxon>
        <taxon>Craniata</taxon>
        <taxon>Vertebrata</taxon>
        <taxon>Euteleostomi</taxon>
        <taxon>Amphibia</taxon>
        <taxon>Batrachia</taxon>
        <taxon>Anura</taxon>
        <taxon>Neobatrachia</taxon>
        <taxon>Hyloidea</taxon>
        <taxon>Dendrobatidae</taxon>
        <taxon>Dendrobatinae</taxon>
        <taxon>Ranitomeya</taxon>
    </lineage>
</organism>
<dbReference type="PANTHER" id="PTHR16078">
    <property type="entry name" value="COILED-COIL DOMAIN-CONTAINING PROTEIN 87"/>
    <property type="match status" value="1"/>
</dbReference>
<protein>
    <submittedName>
        <fullName evidence="1">Uncharacterized protein</fullName>
    </submittedName>
</protein>
<reference evidence="1" key="1">
    <citation type="submission" date="2023-07" db="EMBL/GenBank/DDBJ databases">
        <authorList>
            <person name="Stuckert A."/>
        </authorList>
    </citation>
    <scope>NUCLEOTIDE SEQUENCE</scope>
</reference>
<dbReference type="Proteomes" id="UP001176940">
    <property type="component" value="Unassembled WGS sequence"/>
</dbReference>
<evidence type="ECO:0000313" key="2">
    <source>
        <dbReference type="Proteomes" id="UP001176940"/>
    </source>
</evidence>
<sequence length="124" mass="15012">MWDRAITLIKRREKILAELETFETAASDPNRFFNKGYEGTSMARMEESRKRKQLHKQMADIEPETYKVLHIIKKKFNDTVSYKGRPYAEKMKWDKTEMLYWLQQDRRKNLMEMNLRKSLCKTGI</sequence>
<comment type="caution">
    <text evidence="1">The sequence shown here is derived from an EMBL/GenBank/DDBJ whole genome shotgun (WGS) entry which is preliminary data.</text>
</comment>
<keyword evidence="2" id="KW-1185">Reference proteome</keyword>
<accession>A0ABN9L7F8</accession>
<dbReference type="PANTHER" id="PTHR16078:SF1">
    <property type="entry name" value="COILED-COIL DOMAIN-CONTAINING PROTEIN 87"/>
    <property type="match status" value="1"/>
</dbReference>